<gene>
    <name evidence="1" type="ORF">WUBG_03461</name>
</gene>
<sequence length="109" mass="12235">MNDVFINKSKLYTKDNQHKTNKQLTGRTNESYTYEECLWWEGGTHGLSSTCRCMQSGESVLSSRRNSMGHRNTRAIVQSSKVATAGKASRDFTPSLVSWGFELHSASLI</sequence>
<organism evidence="1 2">
    <name type="scientific">Wuchereria bancrofti</name>
    <dbReference type="NCBI Taxonomy" id="6293"/>
    <lineage>
        <taxon>Eukaryota</taxon>
        <taxon>Metazoa</taxon>
        <taxon>Ecdysozoa</taxon>
        <taxon>Nematoda</taxon>
        <taxon>Chromadorea</taxon>
        <taxon>Rhabditida</taxon>
        <taxon>Spirurina</taxon>
        <taxon>Spiruromorpha</taxon>
        <taxon>Filarioidea</taxon>
        <taxon>Onchocercidae</taxon>
        <taxon>Wuchereria</taxon>
    </lineage>
</organism>
<proteinExistence type="predicted"/>
<evidence type="ECO:0000313" key="2">
    <source>
        <dbReference type="Proteomes" id="UP000004810"/>
    </source>
</evidence>
<accession>J9F7Y6</accession>
<name>J9F7Y6_WUCBA</name>
<dbReference type="Proteomes" id="UP000004810">
    <property type="component" value="Unassembled WGS sequence"/>
</dbReference>
<protein>
    <submittedName>
        <fullName evidence="1">Uncharacterized protein</fullName>
    </submittedName>
</protein>
<dbReference type="AlphaFoldDB" id="J9F7Y6"/>
<comment type="caution">
    <text evidence="1">The sequence shown here is derived from an EMBL/GenBank/DDBJ whole genome shotgun (WGS) entry which is preliminary data.</text>
</comment>
<dbReference type="EMBL" id="ADBV01001063">
    <property type="protein sequence ID" value="EJW85627.1"/>
    <property type="molecule type" value="Genomic_DNA"/>
</dbReference>
<evidence type="ECO:0000313" key="1">
    <source>
        <dbReference type="EMBL" id="EJW85627.1"/>
    </source>
</evidence>
<reference evidence="2" key="1">
    <citation type="submission" date="2012-08" db="EMBL/GenBank/DDBJ databases">
        <title>The Genome Sequence of Wuchereria bancrofti.</title>
        <authorList>
            <person name="Nutman T.B."/>
            <person name="Fink D.L."/>
            <person name="Russ C."/>
            <person name="Young S."/>
            <person name="Zeng Q."/>
            <person name="Koehrsen M."/>
            <person name="Alvarado L."/>
            <person name="Berlin A."/>
            <person name="Chapman S.B."/>
            <person name="Chen Z."/>
            <person name="Freedman E."/>
            <person name="Gellesch M."/>
            <person name="Goldberg J."/>
            <person name="Griggs A."/>
            <person name="Gujja S."/>
            <person name="Heilman E.R."/>
            <person name="Heiman D."/>
            <person name="Hepburn T."/>
            <person name="Howarth C."/>
            <person name="Jen D."/>
            <person name="Larson L."/>
            <person name="Lewis B."/>
            <person name="Mehta T."/>
            <person name="Park D."/>
            <person name="Pearson M."/>
            <person name="Roberts A."/>
            <person name="Saif S."/>
            <person name="Shea T."/>
            <person name="Shenoy N."/>
            <person name="Sisk P."/>
            <person name="Stolte C."/>
            <person name="Sykes S."/>
            <person name="Walk T."/>
            <person name="White J."/>
            <person name="Yandava C."/>
            <person name="Haas B."/>
            <person name="Henn M.R."/>
            <person name="Nusbaum C."/>
            <person name="Birren B."/>
        </authorList>
    </citation>
    <scope>NUCLEOTIDE SEQUENCE [LARGE SCALE GENOMIC DNA]</scope>
    <source>
        <strain evidence="2">NA</strain>
    </source>
</reference>